<dbReference type="Proteomes" id="UP001320831">
    <property type="component" value="Unassembled WGS sequence"/>
</dbReference>
<comment type="caution">
    <text evidence="6">The sequence shown here is derived from an EMBL/GenBank/DDBJ whole genome shotgun (WGS) entry which is preliminary data.</text>
</comment>
<dbReference type="GO" id="GO:0016874">
    <property type="term" value="F:ligase activity"/>
    <property type="evidence" value="ECO:0007669"/>
    <property type="project" value="UniProtKB-KW"/>
</dbReference>
<reference evidence="6 7" key="1">
    <citation type="submission" date="2022-09" db="EMBL/GenBank/DDBJ databases">
        <title>Chelativorans salina sp. nov., a novel slightly halophilic bacterium isolated from a saline lake sediment enrichment.</title>
        <authorList>
            <person name="Gao L."/>
            <person name="Fang B.-Z."/>
            <person name="Li W.-J."/>
        </authorList>
    </citation>
    <scope>NUCLEOTIDE SEQUENCE [LARGE SCALE GENOMIC DNA]</scope>
    <source>
        <strain evidence="6 7">EGI FJ00035</strain>
    </source>
</reference>
<dbReference type="RefSeq" id="WP_260900410.1">
    <property type="nucleotide sequence ID" value="NZ_JAOCZP010000001.1"/>
</dbReference>
<sequence>MRKPTQNDRCLVAGGAGFIGSNLCRHLLKDGISVDVVDDLSTGRMENIAELRQNPSFRFIKGDVADENICQRLPHRRYSQVYHLACPTGVPNIELLGEKMLLASSAGTLNLLKVAQRSRAKFLFASTAEAYGDPQVFPQPETYAGNVDPIGPRSPYEEGKRFGEALTRYFGQKHGIDTYIVRIFNTYGPGMSPTDQRVIPQMLARLIQKKPVVIYGDGSQTRTFLYVDDLLAGFRLVIERGEPGAAYNIGGSDPVTIRDLLETVKKASGLTGRGVHKQHFIEDHRGRWPDTAKVRALGWRPKVSLEQGIRRIHQDFCEEVGLHTSTSRSKTEAPFMSTSELPRATFSAQERRSLYDQFHRV</sequence>
<evidence type="ECO:0000256" key="3">
    <source>
        <dbReference type="ARBA" id="ARBA00023027"/>
    </source>
</evidence>
<evidence type="ECO:0000256" key="1">
    <source>
        <dbReference type="ARBA" id="ARBA00001911"/>
    </source>
</evidence>
<dbReference type="SUPFAM" id="SSF51735">
    <property type="entry name" value="NAD(P)-binding Rossmann-fold domains"/>
    <property type="match status" value="1"/>
</dbReference>
<evidence type="ECO:0000313" key="6">
    <source>
        <dbReference type="EMBL" id="MCT7374058.1"/>
    </source>
</evidence>
<dbReference type="InterPro" id="IPR001509">
    <property type="entry name" value="Epimerase_deHydtase"/>
</dbReference>
<dbReference type="EMBL" id="JAOCZP010000001">
    <property type="protein sequence ID" value="MCT7374058.1"/>
    <property type="molecule type" value="Genomic_DNA"/>
</dbReference>
<dbReference type="Pfam" id="PF01370">
    <property type="entry name" value="Epimerase"/>
    <property type="match status" value="1"/>
</dbReference>
<dbReference type="Gene3D" id="3.40.50.720">
    <property type="entry name" value="NAD(P)-binding Rossmann-like Domain"/>
    <property type="match status" value="1"/>
</dbReference>
<proteinExistence type="predicted"/>
<name>A0ABT2LKY8_9HYPH</name>
<evidence type="ECO:0000256" key="2">
    <source>
        <dbReference type="ARBA" id="ARBA00022793"/>
    </source>
</evidence>
<protein>
    <submittedName>
        <fullName evidence="6">GDP-mannose 4,6-dehydratase</fullName>
        <ecNumber evidence="6">4.2.1.47</ecNumber>
    </submittedName>
</protein>
<dbReference type="PANTHER" id="PTHR43078:SF6">
    <property type="entry name" value="UDP-GLUCURONIC ACID DECARBOXYLASE 1"/>
    <property type="match status" value="1"/>
</dbReference>
<organism evidence="6 7">
    <name type="scientific">Chelativorans salis</name>
    <dbReference type="NCBI Taxonomy" id="2978478"/>
    <lineage>
        <taxon>Bacteria</taxon>
        <taxon>Pseudomonadati</taxon>
        <taxon>Pseudomonadota</taxon>
        <taxon>Alphaproteobacteria</taxon>
        <taxon>Hyphomicrobiales</taxon>
        <taxon>Phyllobacteriaceae</taxon>
        <taxon>Chelativorans</taxon>
    </lineage>
</organism>
<gene>
    <name evidence="6" type="ORF">N5A92_03280</name>
</gene>
<accession>A0ABT2LKY8</accession>
<comment type="cofactor">
    <cofactor evidence="1">
        <name>NAD(+)</name>
        <dbReference type="ChEBI" id="CHEBI:57540"/>
    </cofactor>
</comment>
<evidence type="ECO:0000259" key="5">
    <source>
        <dbReference type="Pfam" id="PF01370"/>
    </source>
</evidence>
<evidence type="ECO:0000256" key="4">
    <source>
        <dbReference type="ARBA" id="ARBA00023239"/>
    </source>
</evidence>
<keyword evidence="3" id="KW-0520">NAD</keyword>
<evidence type="ECO:0000313" key="7">
    <source>
        <dbReference type="Proteomes" id="UP001320831"/>
    </source>
</evidence>
<dbReference type="InterPro" id="IPR044516">
    <property type="entry name" value="UXS-like"/>
</dbReference>
<keyword evidence="6" id="KW-0436">Ligase</keyword>
<dbReference type="InterPro" id="IPR036291">
    <property type="entry name" value="NAD(P)-bd_dom_sf"/>
</dbReference>
<dbReference type="GO" id="GO:0008446">
    <property type="term" value="F:GDP-mannose 4,6-dehydratase activity"/>
    <property type="evidence" value="ECO:0007669"/>
    <property type="project" value="UniProtKB-EC"/>
</dbReference>
<keyword evidence="2" id="KW-0210">Decarboxylase</keyword>
<dbReference type="PANTHER" id="PTHR43078">
    <property type="entry name" value="UDP-GLUCURONIC ACID DECARBOXYLASE-RELATED"/>
    <property type="match status" value="1"/>
</dbReference>
<keyword evidence="7" id="KW-1185">Reference proteome</keyword>
<keyword evidence="4 6" id="KW-0456">Lyase</keyword>
<dbReference type="EC" id="4.2.1.47" evidence="6"/>
<feature type="domain" description="NAD-dependent epimerase/dehydratase" evidence="5">
    <location>
        <begin position="11"/>
        <end position="250"/>
    </location>
</feature>